<keyword evidence="2" id="KW-1185">Reference proteome</keyword>
<organism evidence="1 2">
    <name type="scientific">Corynebacterium guaraldiae</name>
    <dbReference type="NCBI Taxonomy" id="3051103"/>
    <lineage>
        <taxon>Bacteria</taxon>
        <taxon>Bacillati</taxon>
        <taxon>Actinomycetota</taxon>
        <taxon>Actinomycetes</taxon>
        <taxon>Mycobacteriales</taxon>
        <taxon>Corynebacteriaceae</taxon>
        <taxon>Corynebacterium</taxon>
    </lineage>
</organism>
<dbReference type="EMBL" id="VKDI01000028">
    <property type="protein sequence ID" value="TRX47087.1"/>
    <property type="molecule type" value="Genomic_DNA"/>
</dbReference>
<comment type="caution">
    <text evidence="1">The sequence shown here is derived from an EMBL/GenBank/DDBJ whole genome shotgun (WGS) entry which is preliminary data.</text>
</comment>
<proteinExistence type="predicted"/>
<gene>
    <name evidence="1" type="ORF">FNY88_10915</name>
</gene>
<protein>
    <recommendedName>
        <fullName evidence="3">Fungal N-terminal domain-containing protein</fullName>
    </recommendedName>
</protein>
<evidence type="ECO:0008006" key="3">
    <source>
        <dbReference type="Google" id="ProtNLM"/>
    </source>
</evidence>
<dbReference type="RefSeq" id="WP_144015016.1">
    <property type="nucleotide sequence ID" value="NZ_VKDI01000028.1"/>
</dbReference>
<sequence>MTNELVTLFAAAIAACASLLSLAITIYADRTSAAKSAHREILRPHLEILAANIHEVMAASDILHKRFVEGQDTAPWLEASTKAAEQLKSVRPKVRYPLFGIDEALRSLTRIPNWVATYKSLEDTNVEDFMLCAKGLTAYVDEVIRLSYKKGKPPTWIQRRRLTKKHQELNDLWKRRFSELPPRTV</sequence>
<evidence type="ECO:0000313" key="2">
    <source>
        <dbReference type="Proteomes" id="UP000316859"/>
    </source>
</evidence>
<accession>A0ABY3CRQ9</accession>
<reference evidence="1 2" key="1">
    <citation type="submission" date="2019-07" db="EMBL/GenBank/DDBJ databases">
        <title>Draft genome of C. aurimucosum strain 2299.</title>
        <authorList>
            <person name="Pacheco L.G.C."/>
            <person name="Aguiar E.R.G.R."/>
            <person name="Santos C.S."/>
            <person name="Rocha D.J.P.G."/>
            <person name="Sant'Anna L.O."/>
            <person name="Mattos-Guaraldi A.L."/>
            <person name="Santos L.S."/>
        </authorList>
    </citation>
    <scope>NUCLEOTIDE SEQUENCE [LARGE SCALE GENOMIC DNA]</scope>
    <source>
        <strain evidence="1 2">2299</strain>
    </source>
</reference>
<name>A0ABY3CRQ9_9CORY</name>
<dbReference type="Proteomes" id="UP000316859">
    <property type="component" value="Unassembled WGS sequence"/>
</dbReference>
<evidence type="ECO:0000313" key="1">
    <source>
        <dbReference type="EMBL" id="TRX47087.1"/>
    </source>
</evidence>